<comment type="caution">
    <text evidence="1">The sequence shown here is derived from an EMBL/GenBank/DDBJ whole genome shotgun (WGS) entry which is preliminary data.</text>
</comment>
<evidence type="ECO:0000313" key="1">
    <source>
        <dbReference type="EMBL" id="MBV7269298.1"/>
    </source>
</evidence>
<sequence>MTTYKPRKIRFEELHKVNGWQIKIYTIAKHGDFDNTIFYNNAKGQLIKWLALTNGFNSKHNNIGFLILHAGTEGIFSLINWWVGDNMLNTHIFKTDYNNLTVFEKVSGNGLAPCVWELEVINHERLAWTNYVLKQEPQPDYNTYLNTTFSKAL</sequence>
<evidence type="ECO:0000313" key="2">
    <source>
        <dbReference type="Proteomes" id="UP001138894"/>
    </source>
</evidence>
<protein>
    <submittedName>
        <fullName evidence="1">Uncharacterized protein</fullName>
    </submittedName>
</protein>
<organism evidence="1 2">
    <name type="scientific">Winogradskyella luteola</name>
    <dbReference type="NCBI Taxonomy" id="2828330"/>
    <lineage>
        <taxon>Bacteria</taxon>
        <taxon>Pseudomonadati</taxon>
        <taxon>Bacteroidota</taxon>
        <taxon>Flavobacteriia</taxon>
        <taxon>Flavobacteriales</taxon>
        <taxon>Flavobacteriaceae</taxon>
        <taxon>Winogradskyella</taxon>
    </lineage>
</organism>
<name>A0A9X1FAA7_9FLAO</name>
<dbReference type="AlphaFoldDB" id="A0A9X1FAA7"/>
<dbReference type="EMBL" id="JAGSPD010000006">
    <property type="protein sequence ID" value="MBV7269298.1"/>
    <property type="molecule type" value="Genomic_DNA"/>
</dbReference>
<reference evidence="1" key="1">
    <citation type="submission" date="2021-04" db="EMBL/GenBank/DDBJ databases">
        <authorList>
            <person name="Pira H."/>
            <person name="Risdian C."/>
            <person name="Wink J."/>
        </authorList>
    </citation>
    <scope>NUCLEOTIDE SEQUENCE</scope>
    <source>
        <strain evidence="1">WHY3</strain>
    </source>
</reference>
<gene>
    <name evidence="1" type="ORF">KCG49_08865</name>
</gene>
<proteinExistence type="predicted"/>
<accession>A0A9X1FAA7</accession>
<dbReference type="RefSeq" id="WP_218545950.1">
    <property type="nucleotide sequence ID" value="NZ_JAGSPD010000006.1"/>
</dbReference>
<dbReference type="Proteomes" id="UP001138894">
    <property type="component" value="Unassembled WGS sequence"/>
</dbReference>
<keyword evidence="2" id="KW-1185">Reference proteome</keyword>